<keyword evidence="3" id="KW-1185">Reference proteome</keyword>
<organism evidence="2 3">
    <name type="scientific">Trifolium medium</name>
    <dbReference type="NCBI Taxonomy" id="97028"/>
    <lineage>
        <taxon>Eukaryota</taxon>
        <taxon>Viridiplantae</taxon>
        <taxon>Streptophyta</taxon>
        <taxon>Embryophyta</taxon>
        <taxon>Tracheophyta</taxon>
        <taxon>Spermatophyta</taxon>
        <taxon>Magnoliopsida</taxon>
        <taxon>eudicotyledons</taxon>
        <taxon>Gunneridae</taxon>
        <taxon>Pentapetalae</taxon>
        <taxon>rosids</taxon>
        <taxon>fabids</taxon>
        <taxon>Fabales</taxon>
        <taxon>Fabaceae</taxon>
        <taxon>Papilionoideae</taxon>
        <taxon>50 kb inversion clade</taxon>
        <taxon>NPAAA clade</taxon>
        <taxon>Hologalegina</taxon>
        <taxon>IRL clade</taxon>
        <taxon>Trifolieae</taxon>
        <taxon>Trifolium</taxon>
    </lineage>
</organism>
<dbReference type="Proteomes" id="UP000265520">
    <property type="component" value="Unassembled WGS sequence"/>
</dbReference>
<feature type="compositionally biased region" description="Basic and acidic residues" evidence="1">
    <location>
        <begin position="63"/>
        <end position="73"/>
    </location>
</feature>
<name>A0A392TM72_9FABA</name>
<comment type="caution">
    <text evidence="2">The sequence shown here is derived from an EMBL/GenBank/DDBJ whole genome shotgun (WGS) entry which is preliminary data.</text>
</comment>
<feature type="region of interest" description="Disordered" evidence="1">
    <location>
        <begin position="52"/>
        <end position="73"/>
    </location>
</feature>
<evidence type="ECO:0000256" key="1">
    <source>
        <dbReference type="SAM" id="MobiDB-lite"/>
    </source>
</evidence>
<dbReference type="AlphaFoldDB" id="A0A392TM72"/>
<evidence type="ECO:0000313" key="3">
    <source>
        <dbReference type="Proteomes" id="UP000265520"/>
    </source>
</evidence>
<dbReference type="EMBL" id="LXQA010601767">
    <property type="protein sequence ID" value="MCI61547.1"/>
    <property type="molecule type" value="Genomic_DNA"/>
</dbReference>
<feature type="region of interest" description="Disordered" evidence="1">
    <location>
        <begin position="1"/>
        <end position="31"/>
    </location>
</feature>
<accession>A0A392TM72</accession>
<protein>
    <submittedName>
        <fullName evidence="2">Uncharacterized protein</fullName>
    </submittedName>
</protein>
<feature type="compositionally biased region" description="Basic and acidic residues" evidence="1">
    <location>
        <begin position="9"/>
        <end position="31"/>
    </location>
</feature>
<reference evidence="2 3" key="1">
    <citation type="journal article" date="2018" name="Front. Plant Sci.">
        <title>Red Clover (Trifolium pratense) and Zigzag Clover (T. medium) - A Picture of Genomic Similarities and Differences.</title>
        <authorList>
            <person name="Dluhosova J."/>
            <person name="Istvanek J."/>
            <person name="Nedelnik J."/>
            <person name="Repkova J."/>
        </authorList>
    </citation>
    <scope>NUCLEOTIDE SEQUENCE [LARGE SCALE GENOMIC DNA]</scope>
    <source>
        <strain evidence="3">cv. 10/8</strain>
        <tissue evidence="2">Leaf</tissue>
    </source>
</reference>
<sequence>VSSEIGKSQVEKAVEETPISDHPKFSETLDESRTDVETIIVQSSLSVPVATPDKVTPETVNEPLEKIISPDDA</sequence>
<evidence type="ECO:0000313" key="2">
    <source>
        <dbReference type="EMBL" id="MCI61547.1"/>
    </source>
</evidence>
<proteinExistence type="predicted"/>
<feature type="non-terminal residue" evidence="2">
    <location>
        <position position="1"/>
    </location>
</feature>